<dbReference type="Pfam" id="PF03567">
    <property type="entry name" value="Sulfotransfer_2"/>
    <property type="match status" value="1"/>
</dbReference>
<dbReference type="InterPro" id="IPR018011">
    <property type="entry name" value="Carb_sulfotrans_8-10"/>
</dbReference>
<evidence type="ECO:0000256" key="7">
    <source>
        <dbReference type="ARBA" id="ARBA00023136"/>
    </source>
</evidence>
<dbReference type="Gene3D" id="3.40.50.300">
    <property type="entry name" value="P-loop containing nucleotide triphosphate hydrolases"/>
    <property type="match status" value="1"/>
</dbReference>
<dbReference type="GO" id="GO:0016051">
    <property type="term" value="P:carbohydrate biosynthetic process"/>
    <property type="evidence" value="ECO:0007669"/>
    <property type="project" value="InterPro"/>
</dbReference>
<keyword evidence="4 9" id="KW-0812">Transmembrane</keyword>
<evidence type="ECO:0000256" key="4">
    <source>
        <dbReference type="ARBA" id="ARBA00022692"/>
    </source>
</evidence>
<reference evidence="10" key="1">
    <citation type="submission" date="2021-01" db="EMBL/GenBank/DDBJ databases">
        <authorList>
            <person name="Corre E."/>
            <person name="Pelletier E."/>
            <person name="Niang G."/>
            <person name="Scheremetjew M."/>
            <person name="Finn R."/>
            <person name="Kale V."/>
            <person name="Holt S."/>
            <person name="Cochrane G."/>
            <person name="Meng A."/>
            <person name="Brown T."/>
            <person name="Cohen L."/>
        </authorList>
    </citation>
    <scope>NUCLEOTIDE SEQUENCE</scope>
    <source>
        <strain evidence="10">CCMP127</strain>
    </source>
</reference>
<keyword evidence="3" id="KW-0808">Transferase</keyword>
<evidence type="ECO:0000256" key="9">
    <source>
        <dbReference type="SAM" id="Phobius"/>
    </source>
</evidence>
<keyword evidence="7 9" id="KW-0472">Membrane</keyword>
<evidence type="ECO:0000256" key="6">
    <source>
        <dbReference type="ARBA" id="ARBA00023034"/>
    </source>
</evidence>
<dbReference type="AlphaFoldDB" id="A0A7S3LEC1"/>
<evidence type="ECO:0000256" key="1">
    <source>
        <dbReference type="ARBA" id="ARBA00004323"/>
    </source>
</evidence>
<feature type="transmembrane region" description="Helical" evidence="9">
    <location>
        <begin position="32"/>
        <end position="54"/>
    </location>
</feature>
<sequence length="384" mass="44469">MKQVSMSPLSRVVVTTSSGKNRPRRRFFSLKWMVVAGITLWVAVFLTTEILAWVQPNNAGRGVGSYTLPRTGEDTMSMGNKRNKVFPKFKDRASKSAQFTKDDSRQLPRPLVLPSDFEGLKLLSKNDPIYQWGSWDESPIVIESHKLLFFTIPKVGCTVFKQLFRRMYGYQSWKEHNDFIPHHPMSNGLNYLYHYKPREAERMLTDPSWTRAIFFRDPKERLLSAYLDKVLHENGKYVRVHCCGNNPSLKMLLHCQVLLDKLPNPLLTFADFLEKIVLQCKDPHWRPQAHRLPDLYWPYINFVGHMDHIEQDTKRLLQKIGAWDEFGAHGWESGAIFSGAASVAHATDARQKVSSYYMSPQLIQLAEHLHKVDYEHPVVSLSNR</sequence>
<evidence type="ECO:0000256" key="3">
    <source>
        <dbReference type="ARBA" id="ARBA00022679"/>
    </source>
</evidence>
<dbReference type="GO" id="GO:0000139">
    <property type="term" value="C:Golgi membrane"/>
    <property type="evidence" value="ECO:0007669"/>
    <property type="project" value="UniProtKB-SubCell"/>
</dbReference>
<proteinExistence type="inferred from homology"/>
<dbReference type="PANTHER" id="PTHR12137">
    <property type="entry name" value="CARBOHYDRATE SULFOTRANSFERASE"/>
    <property type="match status" value="1"/>
</dbReference>
<evidence type="ECO:0000256" key="5">
    <source>
        <dbReference type="ARBA" id="ARBA00022989"/>
    </source>
</evidence>
<evidence type="ECO:0000256" key="2">
    <source>
        <dbReference type="ARBA" id="ARBA00006339"/>
    </source>
</evidence>
<dbReference type="InterPro" id="IPR027417">
    <property type="entry name" value="P-loop_NTPase"/>
</dbReference>
<accession>A0A7S3LEC1</accession>
<comment type="subcellular location">
    <subcellularLocation>
        <location evidence="1">Golgi apparatus membrane</location>
        <topology evidence="1">Single-pass type II membrane protein</topology>
    </subcellularLocation>
</comment>
<dbReference type="InterPro" id="IPR005331">
    <property type="entry name" value="Sulfotransferase"/>
</dbReference>
<comment type="similarity">
    <text evidence="2">Belongs to the sulfotransferase 2 family.</text>
</comment>
<evidence type="ECO:0000313" key="10">
    <source>
        <dbReference type="EMBL" id="CAE0420383.1"/>
    </source>
</evidence>
<dbReference type="PANTHER" id="PTHR12137:SF54">
    <property type="entry name" value="CARBOHYDRATE SULFOTRANSFERASE"/>
    <property type="match status" value="1"/>
</dbReference>
<organism evidence="10">
    <name type="scientific">Amphora coffeiformis</name>
    <dbReference type="NCBI Taxonomy" id="265554"/>
    <lineage>
        <taxon>Eukaryota</taxon>
        <taxon>Sar</taxon>
        <taxon>Stramenopiles</taxon>
        <taxon>Ochrophyta</taxon>
        <taxon>Bacillariophyta</taxon>
        <taxon>Bacillariophyceae</taxon>
        <taxon>Bacillariophycidae</taxon>
        <taxon>Thalassiophysales</taxon>
        <taxon>Catenulaceae</taxon>
        <taxon>Amphora</taxon>
    </lineage>
</organism>
<evidence type="ECO:0000256" key="8">
    <source>
        <dbReference type="ARBA" id="ARBA00023180"/>
    </source>
</evidence>
<dbReference type="GO" id="GO:0008146">
    <property type="term" value="F:sulfotransferase activity"/>
    <property type="evidence" value="ECO:0007669"/>
    <property type="project" value="InterPro"/>
</dbReference>
<evidence type="ECO:0008006" key="11">
    <source>
        <dbReference type="Google" id="ProtNLM"/>
    </source>
</evidence>
<protein>
    <recommendedName>
        <fullName evidence="11">Sulfotransferase domain-containing protein</fullName>
    </recommendedName>
</protein>
<keyword evidence="6" id="KW-0333">Golgi apparatus</keyword>
<keyword evidence="8" id="KW-0325">Glycoprotein</keyword>
<gene>
    <name evidence="10" type="ORF">ACOF00016_LOCUS17156</name>
</gene>
<dbReference type="EMBL" id="HBIM01023186">
    <property type="protein sequence ID" value="CAE0420383.1"/>
    <property type="molecule type" value="Transcribed_RNA"/>
</dbReference>
<keyword evidence="5 9" id="KW-1133">Transmembrane helix</keyword>
<name>A0A7S3LEC1_9STRA</name>